<dbReference type="SFLD" id="SFLDG01129">
    <property type="entry name" value="C1.5:_HAD__Beta-PGM__Phosphata"/>
    <property type="match status" value="1"/>
</dbReference>
<dbReference type="SFLD" id="SFLDS00003">
    <property type="entry name" value="Haloacid_Dehalogenase"/>
    <property type="match status" value="1"/>
</dbReference>
<dbReference type="PANTHER" id="PTHR20371:SF1">
    <property type="entry name" value="ENOLASE-PHOSPHATASE E1"/>
    <property type="match status" value="1"/>
</dbReference>
<dbReference type="CDD" id="cd01629">
    <property type="entry name" value="HAD_EP"/>
    <property type="match status" value="1"/>
</dbReference>
<dbReference type="SUPFAM" id="SSF56784">
    <property type="entry name" value="HAD-like"/>
    <property type="match status" value="1"/>
</dbReference>
<dbReference type="InterPro" id="IPR023214">
    <property type="entry name" value="HAD_sf"/>
</dbReference>
<evidence type="ECO:0000256" key="3">
    <source>
        <dbReference type="ARBA" id="ARBA00023167"/>
    </source>
</evidence>
<evidence type="ECO:0000313" key="5">
    <source>
        <dbReference type="Proteomes" id="UP000800041"/>
    </source>
</evidence>
<dbReference type="InterPro" id="IPR023943">
    <property type="entry name" value="Enolase-ppase_E1"/>
</dbReference>
<dbReference type="PANTHER" id="PTHR20371">
    <property type="entry name" value="ENOLASE-PHOSPHATASE E1"/>
    <property type="match status" value="1"/>
</dbReference>
<dbReference type="InterPro" id="IPR036412">
    <property type="entry name" value="HAD-like_sf"/>
</dbReference>
<organism evidence="4 5">
    <name type="scientific">Aulographum hederae CBS 113979</name>
    <dbReference type="NCBI Taxonomy" id="1176131"/>
    <lineage>
        <taxon>Eukaryota</taxon>
        <taxon>Fungi</taxon>
        <taxon>Dikarya</taxon>
        <taxon>Ascomycota</taxon>
        <taxon>Pezizomycotina</taxon>
        <taxon>Dothideomycetes</taxon>
        <taxon>Pleosporomycetidae</taxon>
        <taxon>Aulographales</taxon>
        <taxon>Aulographaceae</taxon>
    </lineage>
</organism>
<dbReference type="NCBIfam" id="TIGR01691">
    <property type="entry name" value="enolase-ppase"/>
    <property type="match status" value="1"/>
</dbReference>
<dbReference type="AlphaFoldDB" id="A0A6G1HCW5"/>
<dbReference type="GO" id="GO:0019509">
    <property type="term" value="P:L-methionine salvage from methylthioadenosine"/>
    <property type="evidence" value="ECO:0007669"/>
    <property type="project" value="InterPro"/>
</dbReference>
<keyword evidence="1" id="KW-0028">Amino-acid biosynthesis</keyword>
<protein>
    <submittedName>
        <fullName evidence="4">2,3-diketo-5-methylthio-1-phosphopentane phosphatase</fullName>
    </submittedName>
</protein>
<keyword evidence="3" id="KW-0486">Methionine biosynthesis</keyword>
<evidence type="ECO:0000313" key="4">
    <source>
        <dbReference type="EMBL" id="KAF1990907.1"/>
    </source>
</evidence>
<dbReference type="GO" id="GO:0043874">
    <property type="term" value="F:acireductone synthase activity"/>
    <property type="evidence" value="ECO:0007669"/>
    <property type="project" value="InterPro"/>
</dbReference>
<dbReference type="GO" id="GO:0000287">
    <property type="term" value="F:magnesium ion binding"/>
    <property type="evidence" value="ECO:0007669"/>
    <property type="project" value="InterPro"/>
</dbReference>
<reference evidence="4" key="1">
    <citation type="journal article" date="2020" name="Stud. Mycol.">
        <title>101 Dothideomycetes genomes: a test case for predicting lifestyles and emergence of pathogens.</title>
        <authorList>
            <person name="Haridas S."/>
            <person name="Albert R."/>
            <person name="Binder M."/>
            <person name="Bloem J."/>
            <person name="Labutti K."/>
            <person name="Salamov A."/>
            <person name="Andreopoulos B."/>
            <person name="Baker S."/>
            <person name="Barry K."/>
            <person name="Bills G."/>
            <person name="Bluhm B."/>
            <person name="Cannon C."/>
            <person name="Castanera R."/>
            <person name="Culley D."/>
            <person name="Daum C."/>
            <person name="Ezra D."/>
            <person name="Gonzalez J."/>
            <person name="Henrissat B."/>
            <person name="Kuo A."/>
            <person name="Liang C."/>
            <person name="Lipzen A."/>
            <person name="Lutzoni F."/>
            <person name="Magnuson J."/>
            <person name="Mondo S."/>
            <person name="Nolan M."/>
            <person name="Ohm R."/>
            <person name="Pangilinan J."/>
            <person name="Park H.-J."/>
            <person name="Ramirez L."/>
            <person name="Alfaro M."/>
            <person name="Sun H."/>
            <person name="Tritt A."/>
            <person name="Yoshinaga Y."/>
            <person name="Zwiers L.-H."/>
            <person name="Turgeon B."/>
            <person name="Goodwin S."/>
            <person name="Spatafora J."/>
            <person name="Crous P."/>
            <person name="Grigoriev I."/>
        </authorList>
    </citation>
    <scope>NUCLEOTIDE SEQUENCE</scope>
    <source>
        <strain evidence="4">CBS 113979</strain>
    </source>
</reference>
<keyword evidence="2" id="KW-0378">Hydrolase</keyword>
<accession>A0A6G1HCW5</accession>
<gene>
    <name evidence="4" type="ORF">K402DRAFT_205832</name>
</gene>
<evidence type="ECO:0000256" key="2">
    <source>
        <dbReference type="ARBA" id="ARBA00022801"/>
    </source>
</evidence>
<evidence type="ECO:0000256" key="1">
    <source>
        <dbReference type="ARBA" id="ARBA00022605"/>
    </source>
</evidence>
<dbReference type="EMBL" id="ML977141">
    <property type="protein sequence ID" value="KAF1990907.1"/>
    <property type="molecule type" value="Genomic_DNA"/>
</dbReference>
<dbReference type="Gene3D" id="3.40.50.1000">
    <property type="entry name" value="HAD superfamily/HAD-like"/>
    <property type="match status" value="1"/>
</dbReference>
<dbReference type="OrthoDB" id="272500at2759"/>
<keyword evidence="5" id="KW-1185">Reference proteome</keyword>
<name>A0A6G1HCW5_9PEZI</name>
<dbReference type="Gene3D" id="1.10.720.60">
    <property type="match status" value="1"/>
</dbReference>
<dbReference type="SFLD" id="SFLDG01133">
    <property type="entry name" value="C1.5.4:_Enolase-phosphatase_Li"/>
    <property type="match status" value="1"/>
</dbReference>
<proteinExistence type="predicted"/>
<dbReference type="Proteomes" id="UP000800041">
    <property type="component" value="Unassembled WGS sequence"/>
</dbReference>
<dbReference type="Pfam" id="PF00702">
    <property type="entry name" value="Hydrolase"/>
    <property type="match status" value="1"/>
</dbReference>
<sequence>MPTQAILLDIEGTICPVSFVHQILFPYALQALPAVLQSQWDSPAFLPYKSAFPEGAQASPKAFSAHVADLTARDVKIAYLKNLQGYLWRTGYESKEYATPLFADVVPWLEQQHAAGKKLAIFSSGSVEAQKLLFQYVGEDATKAQDINGLFEDRYFDTVNAGPKAEKESYGKIAEAFGVEVGDVTFYSDNVKEIDAAEAAGMVAILVNRPGNAPVSDEDMKRMKNITSFDQAPA</sequence>